<dbReference type="PROSITE" id="PS50846">
    <property type="entry name" value="HMA_2"/>
    <property type="match status" value="1"/>
</dbReference>
<evidence type="ECO:0000256" key="2">
    <source>
        <dbReference type="ARBA" id="ARBA00022821"/>
    </source>
</evidence>
<dbReference type="GO" id="GO:0005737">
    <property type="term" value="C:cytoplasm"/>
    <property type="evidence" value="ECO:0007669"/>
    <property type="project" value="TreeGrafter"/>
</dbReference>
<evidence type="ECO:0000256" key="1">
    <source>
        <dbReference type="ARBA" id="ARBA00009744"/>
    </source>
</evidence>
<dbReference type="OrthoDB" id="1880172at2759"/>
<feature type="compositionally biased region" description="Pro residues" evidence="4">
    <location>
        <begin position="271"/>
        <end position="297"/>
    </location>
</feature>
<dbReference type="Gene3D" id="3.30.530.20">
    <property type="match status" value="1"/>
</dbReference>
<evidence type="ECO:0000313" key="7">
    <source>
        <dbReference type="Proteomes" id="UP000257109"/>
    </source>
</evidence>
<dbReference type="FunFam" id="3.30.530.20:FF:000007">
    <property type="entry name" value="Major pollen allergen Bet v 1-A"/>
    <property type="match status" value="1"/>
</dbReference>
<organism evidence="6 7">
    <name type="scientific">Mucuna pruriens</name>
    <name type="common">Velvet bean</name>
    <name type="synonym">Dolichos pruriens</name>
    <dbReference type="NCBI Taxonomy" id="157652"/>
    <lineage>
        <taxon>Eukaryota</taxon>
        <taxon>Viridiplantae</taxon>
        <taxon>Streptophyta</taxon>
        <taxon>Embryophyta</taxon>
        <taxon>Tracheophyta</taxon>
        <taxon>Spermatophyta</taxon>
        <taxon>Magnoliopsida</taxon>
        <taxon>eudicotyledons</taxon>
        <taxon>Gunneridae</taxon>
        <taxon>Pentapetalae</taxon>
        <taxon>rosids</taxon>
        <taxon>fabids</taxon>
        <taxon>Fabales</taxon>
        <taxon>Fabaceae</taxon>
        <taxon>Papilionoideae</taxon>
        <taxon>50 kb inversion clade</taxon>
        <taxon>NPAAA clade</taxon>
        <taxon>indigoferoid/millettioid clade</taxon>
        <taxon>Phaseoleae</taxon>
        <taxon>Mucuna</taxon>
    </lineage>
</organism>
<accession>A0A371H4V6</accession>
<comment type="caution">
    <text evidence="6">The sequence shown here is derived from an EMBL/GenBank/DDBJ whole genome shotgun (WGS) entry which is preliminary data.</text>
</comment>
<feature type="non-terminal residue" evidence="6">
    <location>
        <position position="1"/>
    </location>
</feature>
<dbReference type="Gene3D" id="3.30.70.100">
    <property type="match status" value="1"/>
</dbReference>
<dbReference type="InterPro" id="IPR024949">
    <property type="entry name" value="Bet_v_I_allergen"/>
</dbReference>
<feature type="domain" description="HMA" evidence="5">
    <location>
        <begin position="180"/>
        <end position="243"/>
    </location>
</feature>
<dbReference type="STRING" id="157652.A0A371H4V6"/>
<dbReference type="InterPro" id="IPR050279">
    <property type="entry name" value="Plant_def-hormone_signal"/>
</dbReference>
<evidence type="ECO:0000313" key="6">
    <source>
        <dbReference type="EMBL" id="RDX97848.1"/>
    </source>
</evidence>
<evidence type="ECO:0000256" key="4">
    <source>
        <dbReference type="SAM" id="MobiDB-lite"/>
    </source>
</evidence>
<dbReference type="GO" id="GO:0005634">
    <property type="term" value="C:nucleus"/>
    <property type="evidence" value="ECO:0007669"/>
    <property type="project" value="TreeGrafter"/>
</dbReference>
<protein>
    <submittedName>
        <fullName evidence="6">Pathogenesis-related protein STH-2</fullName>
    </submittedName>
</protein>
<dbReference type="CDD" id="cd07816">
    <property type="entry name" value="Bet_v1-like"/>
    <property type="match status" value="1"/>
</dbReference>
<dbReference type="InterPro" id="IPR023393">
    <property type="entry name" value="START-like_dom_sf"/>
</dbReference>
<dbReference type="AlphaFoldDB" id="A0A371H4V6"/>
<gene>
    <name evidence="6" type="primary">STH-2</name>
    <name evidence="6" type="ORF">CR513_19336</name>
</gene>
<feature type="compositionally biased region" description="Polar residues" evidence="4">
    <location>
        <begin position="246"/>
        <end position="255"/>
    </location>
</feature>
<dbReference type="SUPFAM" id="SSF55961">
    <property type="entry name" value="Bet v1-like"/>
    <property type="match status" value="1"/>
</dbReference>
<dbReference type="InterPro" id="IPR006121">
    <property type="entry name" value="HMA_dom"/>
</dbReference>
<feature type="region of interest" description="Disordered" evidence="4">
    <location>
        <begin position="246"/>
        <end position="316"/>
    </location>
</feature>
<dbReference type="GO" id="GO:0004864">
    <property type="term" value="F:protein phosphatase inhibitor activity"/>
    <property type="evidence" value="ECO:0007669"/>
    <property type="project" value="InterPro"/>
</dbReference>
<dbReference type="InterPro" id="IPR036163">
    <property type="entry name" value="HMA_dom_sf"/>
</dbReference>
<dbReference type="EMBL" id="QJKJ01003561">
    <property type="protein sequence ID" value="RDX97848.1"/>
    <property type="molecule type" value="Genomic_DNA"/>
</dbReference>
<dbReference type="GO" id="GO:0009738">
    <property type="term" value="P:abscisic acid-activated signaling pathway"/>
    <property type="evidence" value="ECO:0007669"/>
    <property type="project" value="InterPro"/>
</dbReference>
<dbReference type="Pfam" id="PF00403">
    <property type="entry name" value="HMA"/>
    <property type="match status" value="1"/>
</dbReference>
<name>A0A371H4V6_MUCPR</name>
<dbReference type="GO" id="GO:0010427">
    <property type="term" value="F:abscisic acid binding"/>
    <property type="evidence" value="ECO:0007669"/>
    <property type="project" value="InterPro"/>
</dbReference>
<dbReference type="InterPro" id="IPR000916">
    <property type="entry name" value="Bet_v_I/MLP"/>
</dbReference>
<keyword evidence="2" id="KW-0611">Plant defense</keyword>
<dbReference type="PANTHER" id="PTHR31213">
    <property type="entry name" value="OS08G0374000 PROTEIN-RELATED"/>
    <property type="match status" value="1"/>
</dbReference>
<evidence type="ECO:0000256" key="3">
    <source>
        <dbReference type="ARBA" id="ARBA00023265"/>
    </source>
</evidence>
<reference evidence="6" key="1">
    <citation type="submission" date="2018-05" db="EMBL/GenBank/DDBJ databases">
        <title>Draft genome of Mucuna pruriens seed.</title>
        <authorList>
            <person name="Nnadi N.E."/>
            <person name="Vos R."/>
            <person name="Hasami M.H."/>
            <person name="Devisetty U.K."/>
            <person name="Aguiy J.C."/>
        </authorList>
    </citation>
    <scope>NUCLEOTIDE SEQUENCE [LARGE SCALE GENOMIC DNA]</scope>
    <source>
        <strain evidence="6">JCA_2017</strain>
    </source>
</reference>
<dbReference type="GO" id="GO:0046872">
    <property type="term" value="F:metal ion binding"/>
    <property type="evidence" value="ECO:0007669"/>
    <property type="project" value="InterPro"/>
</dbReference>
<dbReference type="GO" id="GO:0006952">
    <property type="term" value="P:defense response"/>
    <property type="evidence" value="ECO:0007669"/>
    <property type="project" value="UniProtKB-KW"/>
</dbReference>
<dbReference type="Proteomes" id="UP000257109">
    <property type="component" value="Unassembled WGS sequence"/>
</dbReference>
<dbReference type="CDD" id="cd00371">
    <property type="entry name" value="HMA"/>
    <property type="match status" value="1"/>
</dbReference>
<proteinExistence type="inferred from homology"/>
<dbReference type="PRINTS" id="PR00634">
    <property type="entry name" value="BETALLERGEN"/>
</dbReference>
<keyword evidence="7" id="KW-1185">Reference proteome</keyword>
<dbReference type="SUPFAM" id="SSF55008">
    <property type="entry name" value="HMA, heavy metal-associated domain"/>
    <property type="match status" value="1"/>
</dbReference>
<dbReference type="Pfam" id="PF00407">
    <property type="entry name" value="Bet_v_1"/>
    <property type="match status" value="1"/>
</dbReference>
<keyword evidence="3" id="KW-0568">Pathogenesis-related protein</keyword>
<comment type="similarity">
    <text evidence="1">Belongs to the BetVI family.</text>
</comment>
<dbReference type="PANTHER" id="PTHR31213:SF184">
    <property type="entry name" value="PATHOGENESIS-RELATED PROTEIN BET V I FAMILY PROTEIN"/>
    <property type="match status" value="1"/>
</dbReference>
<evidence type="ECO:0000259" key="5">
    <source>
        <dbReference type="PROSITE" id="PS50846"/>
    </source>
</evidence>
<sequence>MLPFSVFISNNITFLQSTKFTMGVTTFTQEYSSSVAPSRMFKALIVDSRNLLPKLLPQFVKDVNVIKGDGGAGSIEQVNFNEASPFKYLKHRIDVLDKDNLICKYTMIEGDPLGDKLESIGYEVKFEATSDGGCLCKMASNYKTIGEFDVKEEEVKEGRESTIAIYRVVESYLLENPQAPRVTQIQVRVDCNGCVQKIKKSLKGIHGIHDLRVDLRRQKLTIIGWADPEQVVKAIKKTKKNATICSSIELTSPSKPTEPEPKGNAPASDAQPPPAQAPPPQASPPSEPPPQRSPPEVTPSHIPTRHSATRPRENNTGTEELEQVHATHHHLPNHVNRFSSGHNHVEHWHRYHNGPVFLLEPSQSMYVTHSYNTHMPSSYVTEYEYVRSPSRHTHYNCIEQHYRGDYQNDSVNMASMFSDDNPNAYRK</sequence>
<dbReference type="GO" id="GO:0038023">
    <property type="term" value="F:signaling receptor activity"/>
    <property type="evidence" value="ECO:0007669"/>
    <property type="project" value="InterPro"/>
</dbReference>